<evidence type="ECO:0000313" key="3">
    <source>
        <dbReference type="Proteomes" id="UP000198379"/>
    </source>
</evidence>
<keyword evidence="1" id="KW-0802">TPR repeat</keyword>
<dbReference type="GO" id="GO:0051301">
    <property type="term" value="P:cell division"/>
    <property type="evidence" value="ECO:0007669"/>
    <property type="project" value="TreeGrafter"/>
</dbReference>
<keyword evidence="3" id="KW-1185">Reference proteome</keyword>
<dbReference type="EMBL" id="FZNY01000003">
    <property type="protein sequence ID" value="SNR83103.1"/>
    <property type="molecule type" value="Genomic_DNA"/>
</dbReference>
<dbReference type="SUPFAM" id="SSF48452">
    <property type="entry name" value="TPR-like"/>
    <property type="match status" value="1"/>
</dbReference>
<feature type="repeat" description="TPR" evidence="1">
    <location>
        <begin position="142"/>
        <end position="175"/>
    </location>
</feature>
<dbReference type="OrthoDB" id="755070at2"/>
<evidence type="ECO:0000256" key="1">
    <source>
        <dbReference type="PROSITE-ProRule" id="PRU00339"/>
    </source>
</evidence>
<dbReference type="Proteomes" id="UP000198379">
    <property type="component" value="Unassembled WGS sequence"/>
</dbReference>
<name>A0A238ZKA0_9FLAO</name>
<dbReference type="InterPro" id="IPR019734">
    <property type="entry name" value="TPR_rpt"/>
</dbReference>
<dbReference type="SMART" id="SM00028">
    <property type="entry name" value="TPR"/>
    <property type="match status" value="3"/>
</dbReference>
<feature type="repeat" description="TPR" evidence="1">
    <location>
        <begin position="108"/>
        <end position="141"/>
    </location>
</feature>
<sequence length="374" mass="43671">MGIFDFMKSKKKGIKSETFNSLQYQTEITALAQTVYFENNHDYIIVKKQLAKEGLTEHQCNQVIENLKRIVSNMVDDFQGKLDSGEISEIKIQPNPDHKKGSVTKDQVDKYIGFGAYQMERDNLENALELFDKAIELDETATLAYANKGTLYSIRGEYKKAVAFYDKALEFDPKNIQILENKMQAFYEIMVSEGEDKFIDTVKACLSVDDKSPNALMYIIQYYIKQNDLKNALKELKKLFSEYYSEQIAIQLLLNIFNRIPDKKEALREFDIIENGLSKEAKYQLDYCKALYLKGIDELEEAIILFEQLNNINPFSWNYYQIAIIKNLQNKESESFEYLEKTFQLEPELKEDAKQYIELKNLWTHPTFIKLTSI</sequence>
<dbReference type="PANTHER" id="PTHR12558">
    <property type="entry name" value="CELL DIVISION CYCLE 16,23,27"/>
    <property type="match status" value="1"/>
</dbReference>
<dbReference type="Gene3D" id="1.25.40.10">
    <property type="entry name" value="Tetratricopeptide repeat domain"/>
    <property type="match status" value="2"/>
</dbReference>
<organism evidence="2 3">
    <name type="scientific">Dokdonia pacifica</name>
    <dbReference type="NCBI Taxonomy" id="1627892"/>
    <lineage>
        <taxon>Bacteria</taxon>
        <taxon>Pseudomonadati</taxon>
        <taxon>Bacteroidota</taxon>
        <taxon>Flavobacteriia</taxon>
        <taxon>Flavobacteriales</taxon>
        <taxon>Flavobacteriaceae</taxon>
        <taxon>Dokdonia</taxon>
    </lineage>
</organism>
<protein>
    <submittedName>
        <fullName evidence="2">Tetratricopeptide repeat-containing protein</fullName>
    </submittedName>
</protein>
<dbReference type="RefSeq" id="WP_089371583.1">
    <property type="nucleotide sequence ID" value="NZ_BMEP01000001.1"/>
</dbReference>
<dbReference type="NCBIfam" id="NF047558">
    <property type="entry name" value="TPR_END_plus"/>
    <property type="match status" value="1"/>
</dbReference>
<proteinExistence type="predicted"/>
<reference evidence="2 3" key="1">
    <citation type="submission" date="2017-06" db="EMBL/GenBank/DDBJ databases">
        <authorList>
            <person name="Kim H.J."/>
            <person name="Triplett B.A."/>
        </authorList>
    </citation>
    <scope>NUCLEOTIDE SEQUENCE [LARGE SCALE GENOMIC DNA]</scope>
    <source>
        <strain evidence="2 3">DSM 25597</strain>
    </source>
</reference>
<evidence type="ECO:0000313" key="2">
    <source>
        <dbReference type="EMBL" id="SNR83103.1"/>
    </source>
</evidence>
<accession>A0A238ZKA0</accession>
<dbReference type="PANTHER" id="PTHR12558:SF44">
    <property type="entry name" value="TETRATRICOPEPTIDE REPEAT-CONTAINING PROTEIN"/>
    <property type="match status" value="1"/>
</dbReference>
<dbReference type="AlphaFoldDB" id="A0A238ZKA0"/>
<dbReference type="PROSITE" id="PS50293">
    <property type="entry name" value="TPR_REGION"/>
    <property type="match status" value="1"/>
</dbReference>
<gene>
    <name evidence="2" type="ORF">SAMN06265376_103259</name>
</gene>
<dbReference type="PROSITE" id="PS50005">
    <property type="entry name" value="TPR"/>
    <property type="match status" value="2"/>
</dbReference>
<dbReference type="InterPro" id="IPR011990">
    <property type="entry name" value="TPR-like_helical_dom_sf"/>
</dbReference>
<dbReference type="Pfam" id="PF00515">
    <property type="entry name" value="TPR_1"/>
    <property type="match status" value="1"/>
</dbReference>